<dbReference type="PANTHER" id="PTHR37984">
    <property type="entry name" value="PROTEIN CBG26694"/>
    <property type="match status" value="1"/>
</dbReference>
<dbReference type="InterPro" id="IPR050951">
    <property type="entry name" value="Retrovirus_Pol_polyprotein"/>
</dbReference>
<dbReference type="OrthoDB" id="2286242at2759"/>
<reference evidence="2" key="1">
    <citation type="journal article" date="2021" name="Mol. Ecol. Resour.">
        <title>Apolygus lucorum genome provides insights into omnivorousness and mesophyll feeding.</title>
        <authorList>
            <person name="Liu Y."/>
            <person name="Liu H."/>
            <person name="Wang H."/>
            <person name="Huang T."/>
            <person name="Liu B."/>
            <person name="Yang B."/>
            <person name="Yin L."/>
            <person name="Li B."/>
            <person name="Zhang Y."/>
            <person name="Zhang S."/>
            <person name="Jiang F."/>
            <person name="Zhang X."/>
            <person name="Ren Y."/>
            <person name="Wang B."/>
            <person name="Wang S."/>
            <person name="Lu Y."/>
            <person name="Wu K."/>
            <person name="Fan W."/>
            <person name="Wang G."/>
        </authorList>
    </citation>
    <scope>NUCLEOTIDE SEQUENCE</scope>
    <source>
        <strain evidence="2">12Hb</strain>
    </source>
</reference>
<sequence length="166" mass="18856">MSKTRVKEAQALTSLDKELAPLKDTILSGWPEEKSMLPEIIQKHWAYRDELAVHEDLVFKGNRLFVPEPLRPLILKHIHMGHRGVQASLQYITELSEGRKIKRHINQLLKSEVNRKNTVTFSDSPQLPVQYQTGEKDEEAILPAASVATAHPPQVTPPQVVEDWAD</sequence>
<evidence type="ECO:0000313" key="3">
    <source>
        <dbReference type="Proteomes" id="UP000466442"/>
    </source>
</evidence>
<organism evidence="2 3">
    <name type="scientific">Apolygus lucorum</name>
    <name type="common">Small green plant bug</name>
    <name type="synonym">Lygocoris lucorum</name>
    <dbReference type="NCBI Taxonomy" id="248454"/>
    <lineage>
        <taxon>Eukaryota</taxon>
        <taxon>Metazoa</taxon>
        <taxon>Ecdysozoa</taxon>
        <taxon>Arthropoda</taxon>
        <taxon>Hexapoda</taxon>
        <taxon>Insecta</taxon>
        <taxon>Pterygota</taxon>
        <taxon>Neoptera</taxon>
        <taxon>Paraneoptera</taxon>
        <taxon>Hemiptera</taxon>
        <taxon>Heteroptera</taxon>
        <taxon>Panheteroptera</taxon>
        <taxon>Cimicomorpha</taxon>
        <taxon>Miridae</taxon>
        <taxon>Mirini</taxon>
        <taxon>Apolygus</taxon>
    </lineage>
</organism>
<gene>
    <name evidence="2" type="ORF">GE061_017136</name>
</gene>
<feature type="region of interest" description="Disordered" evidence="1">
    <location>
        <begin position="133"/>
        <end position="166"/>
    </location>
</feature>
<evidence type="ECO:0000256" key="1">
    <source>
        <dbReference type="SAM" id="MobiDB-lite"/>
    </source>
</evidence>
<dbReference type="AlphaFoldDB" id="A0A8S9XK99"/>
<comment type="caution">
    <text evidence="2">The sequence shown here is derived from an EMBL/GenBank/DDBJ whole genome shotgun (WGS) entry which is preliminary data.</text>
</comment>
<accession>A0A8S9XK99</accession>
<keyword evidence="3" id="KW-1185">Reference proteome</keyword>
<dbReference type="PANTHER" id="PTHR37984:SF8">
    <property type="entry name" value="CCHC-TYPE DOMAIN-CONTAINING PROTEIN"/>
    <property type="match status" value="1"/>
</dbReference>
<evidence type="ECO:0000313" key="2">
    <source>
        <dbReference type="EMBL" id="KAF6208678.1"/>
    </source>
</evidence>
<name>A0A8S9XK99_APOLU</name>
<evidence type="ECO:0008006" key="4">
    <source>
        <dbReference type="Google" id="ProtNLM"/>
    </source>
</evidence>
<protein>
    <recommendedName>
        <fullName evidence="4">Integrase zinc-binding domain-containing protein</fullName>
    </recommendedName>
</protein>
<proteinExistence type="predicted"/>
<dbReference type="Proteomes" id="UP000466442">
    <property type="component" value="Unassembled WGS sequence"/>
</dbReference>
<dbReference type="EMBL" id="WIXP02000007">
    <property type="protein sequence ID" value="KAF6208678.1"/>
    <property type="molecule type" value="Genomic_DNA"/>
</dbReference>